<organism evidence="2 3">
    <name type="scientific">Novosphingobium endophyticum</name>
    <dbReference type="NCBI Taxonomy" id="1955250"/>
    <lineage>
        <taxon>Bacteria</taxon>
        <taxon>Pseudomonadati</taxon>
        <taxon>Pseudomonadota</taxon>
        <taxon>Alphaproteobacteria</taxon>
        <taxon>Sphingomonadales</taxon>
        <taxon>Sphingomonadaceae</taxon>
        <taxon>Novosphingobium</taxon>
    </lineage>
</organism>
<keyword evidence="1" id="KW-1133">Transmembrane helix</keyword>
<protein>
    <recommendedName>
        <fullName evidence="4">HupE / UreJ protein</fullName>
    </recommendedName>
</protein>
<dbReference type="AlphaFoldDB" id="A0A916X5Z3"/>
<accession>A0A916X5Z3</accession>
<feature type="transmembrane region" description="Helical" evidence="1">
    <location>
        <begin position="39"/>
        <end position="58"/>
    </location>
</feature>
<keyword evidence="1" id="KW-0472">Membrane</keyword>
<evidence type="ECO:0000256" key="1">
    <source>
        <dbReference type="SAM" id="Phobius"/>
    </source>
</evidence>
<keyword evidence="1" id="KW-0812">Transmembrane</keyword>
<feature type="transmembrane region" description="Helical" evidence="1">
    <location>
        <begin position="12"/>
        <end position="32"/>
    </location>
</feature>
<dbReference type="Pfam" id="PF13795">
    <property type="entry name" value="HupE_UreJ_2"/>
    <property type="match status" value="1"/>
</dbReference>
<evidence type="ECO:0000313" key="2">
    <source>
        <dbReference type="EMBL" id="GGC12178.1"/>
    </source>
</evidence>
<comment type="caution">
    <text evidence="2">The sequence shown here is derived from an EMBL/GenBank/DDBJ whole genome shotgun (WGS) entry which is preliminary data.</text>
</comment>
<dbReference type="InterPro" id="IPR032809">
    <property type="entry name" value="Put_HupE_UreJ"/>
</dbReference>
<evidence type="ECO:0000313" key="3">
    <source>
        <dbReference type="Proteomes" id="UP000608154"/>
    </source>
</evidence>
<dbReference type="Proteomes" id="UP000608154">
    <property type="component" value="Unassembled WGS sequence"/>
</dbReference>
<keyword evidence="3" id="KW-1185">Reference proteome</keyword>
<feature type="transmembrane region" description="Helical" evidence="1">
    <location>
        <begin position="134"/>
        <end position="157"/>
    </location>
</feature>
<dbReference type="EMBL" id="BMHK01000032">
    <property type="protein sequence ID" value="GGC12178.1"/>
    <property type="molecule type" value="Genomic_DNA"/>
</dbReference>
<feature type="transmembrane region" description="Helical" evidence="1">
    <location>
        <begin position="169"/>
        <end position="191"/>
    </location>
</feature>
<name>A0A916X5Z3_9SPHN</name>
<reference evidence="2" key="1">
    <citation type="journal article" date="2014" name="Int. J. Syst. Evol. Microbiol.">
        <title>Complete genome sequence of Corynebacterium casei LMG S-19264T (=DSM 44701T), isolated from a smear-ripened cheese.</title>
        <authorList>
            <consortium name="US DOE Joint Genome Institute (JGI-PGF)"/>
            <person name="Walter F."/>
            <person name="Albersmeier A."/>
            <person name="Kalinowski J."/>
            <person name="Ruckert C."/>
        </authorList>
    </citation>
    <scope>NUCLEOTIDE SEQUENCE</scope>
    <source>
        <strain evidence="2">CGMCC 1.15095</strain>
    </source>
</reference>
<dbReference type="RefSeq" id="WP_188772727.1">
    <property type="nucleotide sequence ID" value="NZ_BMHK01000032.1"/>
</dbReference>
<sequence>MGEITVEALRQGVFHIWTGWDHLAFLLCLCLLASGKQLIALVAAFTIGHSISLALVFYQLVNIPSPPVEIVIALSIAVMAREALHATGVIDIPNALNRHLLTVLLFGLLHGLGFGSALHGVGVAPDGPLWSLTFFNLGIALGELVFVGLLTVQLAGLRTISLVQPVRTAALYLTGAVGAFWTVQRVVVMGIA</sequence>
<feature type="transmembrane region" description="Helical" evidence="1">
    <location>
        <begin position="100"/>
        <end position="122"/>
    </location>
</feature>
<gene>
    <name evidence="2" type="ORF">GCM10011494_33700</name>
</gene>
<evidence type="ECO:0008006" key="4">
    <source>
        <dbReference type="Google" id="ProtNLM"/>
    </source>
</evidence>
<reference evidence="2" key="2">
    <citation type="submission" date="2020-09" db="EMBL/GenBank/DDBJ databases">
        <authorList>
            <person name="Sun Q."/>
            <person name="Zhou Y."/>
        </authorList>
    </citation>
    <scope>NUCLEOTIDE SEQUENCE</scope>
    <source>
        <strain evidence="2">CGMCC 1.15095</strain>
    </source>
</reference>
<proteinExistence type="predicted"/>
<feature type="transmembrane region" description="Helical" evidence="1">
    <location>
        <begin position="70"/>
        <end position="88"/>
    </location>
</feature>